<dbReference type="HOGENOM" id="CLU_1313966_0_0_9"/>
<proteinExistence type="predicted"/>
<evidence type="ECO:0000313" key="3">
    <source>
        <dbReference type="Proteomes" id="UP000007397"/>
    </source>
</evidence>
<evidence type="ECO:0000256" key="1">
    <source>
        <dbReference type="SAM" id="MobiDB-lite"/>
    </source>
</evidence>
<sequence>MKKFGLLAIAFLFVLGCSNDEDRVSNTMDSKLSEENPVAASNDHNDTDKNVETEENADDMAANSNDAPLEQQIADVMEENDFMQADKIVDYEIKGDYIYVFTHTAAQGLNFAVLKYTLDSVEWETGGEFMGSAPYMINDDPDSPVLTLVETDDPEVKGVKVMGENAKMIQLTKDLTEDYSIEVKYWIHFSKVKDHNLENLSPDTYELIR</sequence>
<evidence type="ECO:0008006" key="4">
    <source>
        <dbReference type="Google" id="ProtNLM"/>
    </source>
</evidence>
<accession>I0JR62</accession>
<dbReference type="KEGG" id="hhd:HBHAL_4291"/>
<protein>
    <recommendedName>
        <fullName evidence="4">Lipoprotein</fullName>
    </recommendedName>
</protein>
<dbReference type="EMBL" id="HE717023">
    <property type="protein sequence ID" value="CCG46632.1"/>
    <property type="molecule type" value="Genomic_DNA"/>
</dbReference>
<name>I0JR62_HALH3</name>
<dbReference type="PROSITE" id="PS51257">
    <property type="entry name" value="PROKAR_LIPOPROTEIN"/>
    <property type="match status" value="1"/>
</dbReference>
<reference evidence="2 3" key="1">
    <citation type="journal article" date="2013" name="Environ. Microbiol.">
        <title>Chloride and organic osmolytes: a hybrid strategy to cope with elevated salinities by the moderately halophilic, chloride-dependent bacterium Halobacillus halophilus.</title>
        <authorList>
            <person name="Saum S.H."/>
            <person name="Pfeiffer F."/>
            <person name="Palm P."/>
            <person name="Rampp M."/>
            <person name="Schuster S.C."/>
            <person name="Muller V."/>
            <person name="Oesterhelt D."/>
        </authorList>
    </citation>
    <scope>NUCLEOTIDE SEQUENCE [LARGE SCALE GENOMIC DNA]</scope>
    <source>
        <strain evidence="3">ATCC 35676 / DSM 2266 / JCM 20832 / KCTC 3685 / LMG 17431 / NBRC 102448 / NCIMB 2269</strain>
    </source>
</reference>
<keyword evidence="3" id="KW-1185">Reference proteome</keyword>
<dbReference type="RefSeq" id="WP_014644520.1">
    <property type="nucleotide sequence ID" value="NC_017668.1"/>
</dbReference>
<dbReference type="PATRIC" id="fig|866895.3.peg.3328"/>
<organism evidence="2 3">
    <name type="scientific">Halobacillus halophilus (strain ATCC 35676 / DSM 2266 / JCM 20832 / KCTC 3685 / LMG 17431 / NBRC 102448 / NCIMB 2269)</name>
    <name type="common">Sporosarcina halophila</name>
    <dbReference type="NCBI Taxonomy" id="866895"/>
    <lineage>
        <taxon>Bacteria</taxon>
        <taxon>Bacillati</taxon>
        <taxon>Bacillota</taxon>
        <taxon>Bacilli</taxon>
        <taxon>Bacillales</taxon>
        <taxon>Bacillaceae</taxon>
        <taxon>Halobacillus</taxon>
    </lineage>
</organism>
<feature type="region of interest" description="Disordered" evidence="1">
    <location>
        <begin position="25"/>
        <end position="50"/>
    </location>
</feature>
<gene>
    <name evidence="2" type="ordered locus">HBHAL_4291</name>
</gene>
<evidence type="ECO:0000313" key="2">
    <source>
        <dbReference type="EMBL" id="CCG46632.1"/>
    </source>
</evidence>
<dbReference type="AlphaFoldDB" id="I0JR62"/>
<dbReference type="Proteomes" id="UP000007397">
    <property type="component" value="Chromosome"/>
</dbReference>